<dbReference type="InterPro" id="IPR044146">
    <property type="entry name" value="S1_Tex"/>
</dbReference>
<dbReference type="CDD" id="cd05685">
    <property type="entry name" value="S1_Tex"/>
    <property type="match status" value="1"/>
</dbReference>
<dbReference type="InterPro" id="IPR037027">
    <property type="entry name" value="YqgF/RNaseH-like_dom_sf"/>
</dbReference>
<reference evidence="3" key="1">
    <citation type="journal article" date="2020" name="mSystems">
        <title>Genome- and Community-Level Interaction Insights into Carbon Utilization and Element Cycling Functions of Hydrothermarchaeota in Hydrothermal Sediment.</title>
        <authorList>
            <person name="Zhou Z."/>
            <person name="Liu Y."/>
            <person name="Xu W."/>
            <person name="Pan J."/>
            <person name="Luo Z.H."/>
            <person name="Li M."/>
        </authorList>
    </citation>
    <scope>NUCLEOTIDE SEQUENCE [LARGE SCALE GENOMIC DNA]</scope>
    <source>
        <strain evidence="3">SpSt-477</strain>
    </source>
</reference>
<dbReference type="PANTHER" id="PTHR10724:SF10">
    <property type="entry name" value="S1 RNA-BINDING DOMAIN-CONTAINING PROTEIN 1"/>
    <property type="match status" value="1"/>
</dbReference>
<dbReference type="Pfam" id="PF00575">
    <property type="entry name" value="S1"/>
    <property type="match status" value="1"/>
</dbReference>
<dbReference type="InterPro" id="IPR023319">
    <property type="entry name" value="Tex-like_HTH_dom_sf"/>
</dbReference>
<feature type="domain" description="S1 motif" evidence="2">
    <location>
        <begin position="641"/>
        <end position="710"/>
    </location>
</feature>
<dbReference type="InterPro" id="IPR003029">
    <property type="entry name" value="S1_domain"/>
</dbReference>
<accession>A0A7C4RUA7</accession>
<dbReference type="FunFam" id="2.40.50.140:FF:000051">
    <property type="entry name" value="RNA-binding transcriptional accessory protein"/>
    <property type="match status" value="1"/>
</dbReference>
<dbReference type="InterPro" id="IPR018974">
    <property type="entry name" value="Tex-like_N"/>
</dbReference>
<dbReference type="InterPro" id="IPR041692">
    <property type="entry name" value="HHH_9"/>
</dbReference>
<dbReference type="InterPro" id="IPR050437">
    <property type="entry name" value="Ribos_protein_bS1-like"/>
</dbReference>
<dbReference type="Gene3D" id="3.30.420.140">
    <property type="entry name" value="YqgF/RNase H-like domain"/>
    <property type="match status" value="1"/>
</dbReference>
<dbReference type="Pfam" id="PF17674">
    <property type="entry name" value="HHH_9"/>
    <property type="match status" value="1"/>
</dbReference>
<dbReference type="SUPFAM" id="SSF50249">
    <property type="entry name" value="Nucleic acid-binding proteins"/>
    <property type="match status" value="1"/>
</dbReference>
<dbReference type="PANTHER" id="PTHR10724">
    <property type="entry name" value="30S RIBOSOMAL PROTEIN S1"/>
    <property type="match status" value="1"/>
</dbReference>
<proteinExistence type="predicted"/>
<dbReference type="InterPro" id="IPR012340">
    <property type="entry name" value="NA-bd_OB-fold"/>
</dbReference>
<organism evidence="3">
    <name type="scientific">Desulfatirhabdium butyrativorans</name>
    <dbReference type="NCBI Taxonomy" id="340467"/>
    <lineage>
        <taxon>Bacteria</taxon>
        <taxon>Pseudomonadati</taxon>
        <taxon>Thermodesulfobacteriota</taxon>
        <taxon>Desulfobacteria</taxon>
        <taxon>Desulfobacterales</taxon>
        <taxon>Desulfatirhabdiaceae</taxon>
        <taxon>Desulfatirhabdium</taxon>
    </lineage>
</organism>
<dbReference type="FunFam" id="1.10.10.650:FF:000001">
    <property type="entry name" value="S1 RNA-binding domain 1"/>
    <property type="match status" value="1"/>
</dbReference>
<dbReference type="Pfam" id="PF16921">
    <property type="entry name" value="Tex_YqgF"/>
    <property type="match status" value="1"/>
</dbReference>
<protein>
    <submittedName>
        <fullName evidence="3">RNA-binding transcriptional accessory protein</fullName>
    </submittedName>
</protein>
<evidence type="ECO:0000256" key="1">
    <source>
        <dbReference type="SAM" id="MobiDB-lite"/>
    </source>
</evidence>
<sequence>MNESHIATIASALGLQPSQVRNTAQLLEEEATVPFIARYRKEATGSLDEVVIADIRDRLETLAAIDKRRETVLKSLEENGHLTDVLRERLEAATSLVEIEDIYLPYRPKRRTRATIAREKGLEPLAQLLMGQETGLDPFAAAEAFVQPEVGVASIDEALAGARDIIAETISEDADARSRIRRLFQEKAVVSSTVIEGKEAEGATYRDYFNWQEPIAAIASHRMLAIRRGEKADILSVSIRPDETEAVAILESLFIRTDGPAADQLRAAVKDGYKRLLSRSIETEIRLWAKERADTEAIRIFSENLQHLLMAPPLGAKRVLAIDPGFRTGCKVVCLDRQGKLLHHETLFPTAGSERQAKEAADRMKRLVADFAIEAIAIGNGTAGKEALAFVRSLDLGKDIPAVLVNESGASIYSASEVAREEFPDLDLTVRGSISIGRRLMDPLAELVKIDPKSIGVGQYQHDVDPDRLKQALDDVVIRCVNRVGVDVNRASVQLLTMVSGIGPRLARNIVAYRNEHGPFVSREALKKVPRLGEKAFEQAAGFLRIPDGAHPLDASAVHPERYAIVEAMARQVGVSLSDLMKHPEHRSRIRISEFVSETVGLPTLNDILEELAKPGRDPRDRFEAVEFAEGIDSIEDLRPGMRLNGIVTNVTAFGAFVDIGVHQDGLVHISELSDRFVRHPSEVVRVQQAVKVTVLAVDTERRRISLSMKTESASPPERAPLSTQAEESSARSDISKKKKKPPIQKPGPFHNPFRDLLGE</sequence>
<dbReference type="FunFam" id="1.10.150.310:FF:000001">
    <property type="entry name" value="RNA-binding transcriptional accessory protein"/>
    <property type="match status" value="1"/>
</dbReference>
<dbReference type="AlphaFoldDB" id="A0A7C4RUA7"/>
<dbReference type="InterPro" id="IPR010994">
    <property type="entry name" value="RuvA_2-like"/>
</dbReference>
<dbReference type="Gene3D" id="1.10.150.310">
    <property type="entry name" value="Tex RuvX-like domain-like"/>
    <property type="match status" value="1"/>
</dbReference>
<dbReference type="SUPFAM" id="SSF53098">
    <property type="entry name" value="Ribonuclease H-like"/>
    <property type="match status" value="1"/>
</dbReference>
<dbReference type="InterPro" id="IPR006641">
    <property type="entry name" value="YqgF/RNaseH-like_dom"/>
</dbReference>
<dbReference type="GO" id="GO:0006412">
    <property type="term" value="P:translation"/>
    <property type="evidence" value="ECO:0007669"/>
    <property type="project" value="TreeGrafter"/>
</dbReference>
<dbReference type="GO" id="GO:0005737">
    <property type="term" value="C:cytoplasm"/>
    <property type="evidence" value="ECO:0007669"/>
    <property type="project" value="UniProtKB-ARBA"/>
</dbReference>
<gene>
    <name evidence="3" type="ORF">ENS29_15450</name>
</gene>
<dbReference type="Gene3D" id="1.10.3500.10">
    <property type="entry name" value="Tex N-terminal region-like"/>
    <property type="match status" value="1"/>
</dbReference>
<dbReference type="GO" id="GO:0003729">
    <property type="term" value="F:mRNA binding"/>
    <property type="evidence" value="ECO:0007669"/>
    <property type="project" value="UniProtKB-ARBA"/>
</dbReference>
<dbReference type="Pfam" id="PF22706">
    <property type="entry name" value="Tex_central_region"/>
    <property type="match status" value="1"/>
</dbReference>
<name>A0A7C4RUA7_9BACT</name>
<dbReference type="SUPFAM" id="SSF47781">
    <property type="entry name" value="RuvA domain 2-like"/>
    <property type="match status" value="2"/>
</dbReference>
<dbReference type="PROSITE" id="PS50126">
    <property type="entry name" value="S1"/>
    <property type="match status" value="1"/>
</dbReference>
<dbReference type="SMART" id="SM00732">
    <property type="entry name" value="YqgFc"/>
    <property type="match status" value="1"/>
</dbReference>
<feature type="region of interest" description="Disordered" evidence="1">
    <location>
        <begin position="707"/>
        <end position="760"/>
    </location>
</feature>
<dbReference type="InterPro" id="IPR023323">
    <property type="entry name" value="Tex-like_dom_sf"/>
</dbReference>
<dbReference type="SMART" id="SM00316">
    <property type="entry name" value="S1"/>
    <property type="match status" value="1"/>
</dbReference>
<dbReference type="EMBL" id="DSUH01000356">
    <property type="protein sequence ID" value="HGU34220.1"/>
    <property type="molecule type" value="Genomic_DNA"/>
</dbReference>
<dbReference type="InterPro" id="IPR055179">
    <property type="entry name" value="Tex-like_central_region"/>
</dbReference>
<dbReference type="GO" id="GO:0003735">
    <property type="term" value="F:structural constituent of ribosome"/>
    <property type="evidence" value="ECO:0007669"/>
    <property type="project" value="TreeGrafter"/>
</dbReference>
<dbReference type="Gene3D" id="1.10.10.650">
    <property type="entry name" value="RuvA domain 2-like"/>
    <property type="match status" value="1"/>
</dbReference>
<dbReference type="InterPro" id="IPR032639">
    <property type="entry name" value="Tex_YqgF"/>
</dbReference>
<dbReference type="SUPFAM" id="SSF158832">
    <property type="entry name" value="Tex N-terminal region-like"/>
    <property type="match status" value="1"/>
</dbReference>
<dbReference type="InterPro" id="IPR012337">
    <property type="entry name" value="RNaseH-like_sf"/>
</dbReference>
<evidence type="ECO:0000259" key="2">
    <source>
        <dbReference type="PROSITE" id="PS50126"/>
    </source>
</evidence>
<dbReference type="Pfam" id="PF09371">
    <property type="entry name" value="Tex_N"/>
    <property type="match status" value="1"/>
</dbReference>
<dbReference type="GO" id="GO:0006139">
    <property type="term" value="P:nucleobase-containing compound metabolic process"/>
    <property type="evidence" value="ECO:0007669"/>
    <property type="project" value="InterPro"/>
</dbReference>
<dbReference type="Pfam" id="PF12836">
    <property type="entry name" value="HHH_3"/>
    <property type="match status" value="1"/>
</dbReference>
<dbReference type="Gene3D" id="2.40.50.140">
    <property type="entry name" value="Nucleic acid-binding proteins"/>
    <property type="match status" value="1"/>
</dbReference>
<dbReference type="FunFam" id="3.30.420.140:FF:000001">
    <property type="entry name" value="RNA-binding transcriptional accessory protein"/>
    <property type="match status" value="1"/>
</dbReference>
<comment type="caution">
    <text evidence="3">The sequence shown here is derived from an EMBL/GenBank/DDBJ whole genome shotgun (WGS) entry which is preliminary data.</text>
</comment>
<evidence type="ECO:0000313" key="3">
    <source>
        <dbReference type="EMBL" id="HGU34220.1"/>
    </source>
</evidence>